<evidence type="ECO:0000256" key="2">
    <source>
        <dbReference type="ARBA" id="ARBA00012438"/>
    </source>
</evidence>
<evidence type="ECO:0000256" key="1">
    <source>
        <dbReference type="ARBA" id="ARBA00000085"/>
    </source>
</evidence>
<dbReference type="Pfam" id="PF00072">
    <property type="entry name" value="Response_reg"/>
    <property type="match status" value="1"/>
</dbReference>
<feature type="chain" id="PRO_5045912517" description="histidine kinase" evidence="9">
    <location>
        <begin position="20"/>
        <end position="1343"/>
    </location>
</feature>
<dbReference type="InterPro" id="IPR005467">
    <property type="entry name" value="His_kinase_dom"/>
</dbReference>
<feature type="transmembrane region" description="Helical" evidence="8">
    <location>
        <begin position="766"/>
        <end position="784"/>
    </location>
</feature>
<keyword evidence="4" id="KW-0805">Transcription regulation</keyword>
<dbReference type="InterPro" id="IPR036890">
    <property type="entry name" value="HATPase_C_sf"/>
</dbReference>
<dbReference type="Gene3D" id="2.60.40.10">
    <property type="entry name" value="Immunoglobulins"/>
    <property type="match status" value="1"/>
</dbReference>
<dbReference type="Pfam" id="PF07494">
    <property type="entry name" value="Reg_prop"/>
    <property type="match status" value="4"/>
</dbReference>
<comment type="catalytic activity">
    <reaction evidence="1">
        <text>ATP + protein L-histidine = ADP + protein N-phospho-L-histidine.</text>
        <dbReference type="EC" id="2.7.13.3"/>
    </reaction>
</comment>
<dbReference type="Gene3D" id="1.10.10.60">
    <property type="entry name" value="Homeodomain-like"/>
    <property type="match status" value="1"/>
</dbReference>
<dbReference type="PANTHER" id="PTHR43547">
    <property type="entry name" value="TWO-COMPONENT HISTIDINE KINASE"/>
    <property type="match status" value="1"/>
</dbReference>
<comment type="caution">
    <text evidence="13">The sequence shown here is derived from an EMBL/GenBank/DDBJ whole genome shotgun (WGS) entry which is preliminary data.</text>
</comment>
<dbReference type="InterPro" id="IPR018062">
    <property type="entry name" value="HTH_AraC-typ_CS"/>
</dbReference>
<feature type="domain" description="Histidine kinase" evidence="11">
    <location>
        <begin position="816"/>
        <end position="1052"/>
    </location>
</feature>
<keyword evidence="6" id="KW-0804">Transcription</keyword>
<reference evidence="13 14" key="1">
    <citation type="submission" date="2020-12" db="EMBL/GenBank/DDBJ databases">
        <title>Bacterial novel species Pedobacter sp. SD-b isolated from soil.</title>
        <authorList>
            <person name="Jung H.-Y."/>
        </authorList>
    </citation>
    <scope>NUCLEOTIDE SEQUENCE [LARGE SCALE GENOMIC DNA]</scope>
    <source>
        <strain evidence="13 14">SD-b</strain>
    </source>
</reference>
<keyword evidence="8" id="KW-0812">Transmembrane</keyword>
<dbReference type="CDD" id="cd00082">
    <property type="entry name" value="HisKA"/>
    <property type="match status" value="1"/>
</dbReference>
<evidence type="ECO:0000256" key="3">
    <source>
        <dbReference type="ARBA" id="ARBA00022553"/>
    </source>
</evidence>
<organism evidence="13 14">
    <name type="scientific">Pedobacter segetis</name>
    <dbReference type="NCBI Taxonomy" id="2793069"/>
    <lineage>
        <taxon>Bacteria</taxon>
        <taxon>Pseudomonadati</taxon>
        <taxon>Bacteroidota</taxon>
        <taxon>Sphingobacteriia</taxon>
        <taxon>Sphingobacteriales</taxon>
        <taxon>Sphingobacteriaceae</taxon>
        <taxon>Pedobacter</taxon>
    </lineage>
</organism>
<proteinExistence type="predicted"/>
<dbReference type="SUPFAM" id="SSF63829">
    <property type="entry name" value="Calcium-dependent phosphotriesterase"/>
    <property type="match status" value="3"/>
</dbReference>
<evidence type="ECO:0000259" key="11">
    <source>
        <dbReference type="PROSITE" id="PS50109"/>
    </source>
</evidence>
<keyword evidence="14" id="KW-1185">Reference proteome</keyword>
<evidence type="ECO:0000313" key="14">
    <source>
        <dbReference type="Proteomes" id="UP000660024"/>
    </source>
</evidence>
<dbReference type="SMART" id="SM00387">
    <property type="entry name" value="HATPase_c"/>
    <property type="match status" value="1"/>
</dbReference>
<dbReference type="SUPFAM" id="SSF47384">
    <property type="entry name" value="Homodimeric domain of signal transducing histidine kinase"/>
    <property type="match status" value="1"/>
</dbReference>
<dbReference type="InterPro" id="IPR018060">
    <property type="entry name" value="HTH_AraC"/>
</dbReference>
<keyword evidence="8" id="KW-1133">Transmembrane helix</keyword>
<dbReference type="InterPro" id="IPR011123">
    <property type="entry name" value="Y_Y_Y"/>
</dbReference>
<protein>
    <recommendedName>
        <fullName evidence="2">histidine kinase</fullName>
        <ecNumber evidence="2">2.7.13.3</ecNumber>
    </recommendedName>
</protein>
<keyword evidence="9" id="KW-0732">Signal</keyword>
<evidence type="ECO:0000313" key="13">
    <source>
        <dbReference type="EMBL" id="MBK0384062.1"/>
    </source>
</evidence>
<feature type="domain" description="HTH araC/xylS-type" evidence="10">
    <location>
        <begin position="1243"/>
        <end position="1342"/>
    </location>
</feature>
<dbReference type="Pfam" id="PF02518">
    <property type="entry name" value="HATPase_c"/>
    <property type="match status" value="1"/>
</dbReference>
<dbReference type="InterPro" id="IPR011110">
    <property type="entry name" value="Reg_prop"/>
</dbReference>
<dbReference type="Gene3D" id="3.30.565.10">
    <property type="entry name" value="Histidine kinase-like ATPase, C-terminal domain"/>
    <property type="match status" value="1"/>
</dbReference>
<dbReference type="InterPro" id="IPR001789">
    <property type="entry name" value="Sig_transdc_resp-reg_receiver"/>
</dbReference>
<dbReference type="SUPFAM" id="SSF55874">
    <property type="entry name" value="ATPase domain of HSP90 chaperone/DNA topoisomerase II/histidine kinase"/>
    <property type="match status" value="1"/>
</dbReference>
<dbReference type="SMART" id="SM00342">
    <property type="entry name" value="HTH_ARAC"/>
    <property type="match status" value="1"/>
</dbReference>
<dbReference type="EMBL" id="JAEHFY010000021">
    <property type="protein sequence ID" value="MBK0384062.1"/>
    <property type="molecule type" value="Genomic_DNA"/>
</dbReference>
<dbReference type="InterPro" id="IPR004358">
    <property type="entry name" value="Sig_transdc_His_kin-like_C"/>
</dbReference>
<dbReference type="PROSITE" id="PS00041">
    <property type="entry name" value="HTH_ARAC_FAMILY_1"/>
    <property type="match status" value="1"/>
</dbReference>
<name>A0ABS1BMD5_9SPHI</name>
<dbReference type="InterPro" id="IPR013783">
    <property type="entry name" value="Ig-like_fold"/>
</dbReference>
<dbReference type="SUPFAM" id="SSF52172">
    <property type="entry name" value="CheY-like"/>
    <property type="match status" value="1"/>
</dbReference>
<feature type="signal peptide" evidence="9">
    <location>
        <begin position="1"/>
        <end position="19"/>
    </location>
</feature>
<evidence type="ECO:0000256" key="8">
    <source>
        <dbReference type="SAM" id="Phobius"/>
    </source>
</evidence>
<keyword evidence="3 7" id="KW-0597">Phosphoprotein</keyword>
<evidence type="ECO:0000259" key="12">
    <source>
        <dbReference type="PROSITE" id="PS50110"/>
    </source>
</evidence>
<accession>A0ABS1BMD5</accession>
<dbReference type="RefSeq" id="WP_200587423.1">
    <property type="nucleotide sequence ID" value="NZ_JAEHFY010000021.1"/>
</dbReference>
<dbReference type="Gene3D" id="2.130.10.10">
    <property type="entry name" value="YVTN repeat-like/Quinoprotein amine dehydrogenase"/>
    <property type="match status" value="2"/>
</dbReference>
<dbReference type="PROSITE" id="PS50110">
    <property type="entry name" value="RESPONSE_REGULATORY"/>
    <property type="match status" value="1"/>
</dbReference>
<dbReference type="InterPro" id="IPR003661">
    <property type="entry name" value="HisK_dim/P_dom"/>
</dbReference>
<evidence type="ECO:0000256" key="4">
    <source>
        <dbReference type="ARBA" id="ARBA00023015"/>
    </source>
</evidence>
<evidence type="ECO:0000256" key="5">
    <source>
        <dbReference type="ARBA" id="ARBA00023125"/>
    </source>
</evidence>
<evidence type="ECO:0000256" key="7">
    <source>
        <dbReference type="PROSITE-ProRule" id="PRU00169"/>
    </source>
</evidence>
<evidence type="ECO:0000256" key="6">
    <source>
        <dbReference type="ARBA" id="ARBA00023163"/>
    </source>
</evidence>
<sequence>MKRVFSILFFCLTFLISHAQHLINQLSVNQGLSHSDVSVMLQDKSGFIWLGTNNGLNRFDGYDFKVFKNDLNDENSLPNNRIKSLLCDSKNRIWIASETNVIAYYDPVSGRFKKIPLSEKKYRFGTQIIEDEQENIWVTTNTNELLKLQLKNDSVENSGVLLPFKSDIVSISSFMSQIWICTSADGLWRFNQNTGEIKPVEKEGILQPFSIKKLGDQLLVGASNGVFSINNRSKIKQLYHGKLSRVSSLIKDYKNDIWVGLFDEGVLWLQPDSGGNYQLKQVYNAKNLLSTNRINQLFIDSFDILWIATSGGGVHYIDLRAKPFALINKENSTIPDNYITAIYENQNNYWIGTRSGLTEYNKKTGTSFLKTDGHIAAIFEDRNGQLWVSKRYDGLWVYKNDQLLKIFKADTSGEFPTSEIMGAAEDNFGRIWAATFNKGVVIIDAATKNVLSELNIKSYLPTNNLNFLYLDPKLKGVAWLGSRDKGLLKVSFKDLSKISVTKYEFDPKDSTSLGSNYVWPILRSSKGDLWVGALGAGLNKLIINGKKEGFKRYTEKDGLPDNDIESILEDNAGNLWLGGKGLTKFNPQKQTFFVYDVKDGLQSNSFKIGAAFKNKRGILYFGGINGLNYFNPALIVPNPHKPKLIFDELKILNKTINIGDNIHGRIILNQRLNHINKLEFKANENEFTIELLALHYSNPYKNKYAYKLEGYSNNWVYLTADQRKITFANLPSGNYQFMAKVSNNDGLWSDVRTLEIKILPPWWASWWAYTIYMVIILIALYYYAEFVKRQSQLKNELIIAEKERNLNDEKMKFFTSISHEIRTPLTLIHGPLDDIIQAESDNRKHLDKLSLIRKNVNRLLNLTNQLLDFRKMETGNMQLSVAEGNITAFTKEIYRFFQGLAEEKNIDYRFHSIPERINLTFDRNNFEIILTNLISNAIKYTKNKGEISVSLNAIGSDWLPGVFSETQNGFKLSGNYLEIVIKDTGIGMSPKDLQRIFDRYYQVKSLSTLSIHGTGIGLALVKGLVELHHGEIEVESLENVGSRFIIKIPFGNKHFSEEVILKDFKKSDDRTFYIDEYIQEPDETKEEVEGNELKKRILLVEDNAEVQGYLNGHLKKEYKVILASNGREGYEKAGFYLPDIIISDVMMPEMDGLEMLGKLKKDINLSFIPVILLTARTANLYELEGIEIGAQDYITKPFNINVLKGKIANILLARENYRATYASLAKNEISTLKLPNSEQKFLDKIYKLVLNNLLNEEFSVQKLVQEMGMSQSSCYKRIKELTGRSAVQLIRDIRLQRAAELIKKEEYNISEVAFMVGINDQKHFREKFKEQFGCTPSEFINQN</sequence>
<dbReference type="Pfam" id="PF00512">
    <property type="entry name" value="HisKA"/>
    <property type="match status" value="1"/>
</dbReference>
<dbReference type="InterPro" id="IPR015943">
    <property type="entry name" value="WD40/YVTN_repeat-like_dom_sf"/>
</dbReference>
<dbReference type="SMART" id="SM00448">
    <property type="entry name" value="REC"/>
    <property type="match status" value="1"/>
</dbReference>
<dbReference type="PANTHER" id="PTHR43547:SF2">
    <property type="entry name" value="HYBRID SIGNAL TRANSDUCTION HISTIDINE KINASE C"/>
    <property type="match status" value="1"/>
</dbReference>
<evidence type="ECO:0000259" key="10">
    <source>
        <dbReference type="PROSITE" id="PS01124"/>
    </source>
</evidence>
<dbReference type="Proteomes" id="UP000660024">
    <property type="component" value="Unassembled WGS sequence"/>
</dbReference>
<dbReference type="SUPFAM" id="SSF46689">
    <property type="entry name" value="Homeodomain-like"/>
    <property type="match status" value="1"/>
</dbReference>
<dbReference type="InterPro" id="IPR003594">
    <property type="entry name" value="HATPase_dom"/>
</dbReference>
<dbReference type="PRINTS" id="PR00344">
    <property type="entry name" value="BCTRLSENSOR"/>
</dbReference>
<dbReference type="InterPro" id="IPR009057">
    <property type="entry name" value="Homeodomain-like_sf"/>
</dbReference>
<keyword evidence="5" id="KW-0238">DNA-binding</keyword>
<dbReference type="PROSITE" id="PS01124">
    <property type="entry name" value="HTH_ARAC_FAMILY_2"/>
    <property type="match status" value="1"/>
</dbReference>
<dbReference type="Pfam" id="PF07495">
    <property type="entry name" value="Y_Y_Y"/>
    <property type="match status" value="1"/>
</dbReference>
<dbReference type="EC" id="2.7.13.3" evidence="2"/>
<dbReference type="SMART" id="SM00388">
    <property type="entry name" value="HisKA"/>
    <property type="match status" value="1"/>
</dbReference>
<dbReference type="InterPro" id="IPR036097">
    <property type="entry name" value="HisK_dim/P_sf"/>
</dbReference>
<dbReference type="Pfam" id="PF12833">
    <property type="entry name" value="HTH_18"/>
    <property type="match status" value="1"/>
</dbReference>
<dbReference type="InterPro" id="IPR011006">
    <property type="entry name" value="CheY-like_superfamily"/>
</dbReference>
<evidence type="ECO:0000256" key="9">
    <source>
        <dbReference type="SAM" id="SignalP"/>
    </source>
</evidence>
<gene>
    <name evidence="13" type="ORF">I5M32_13920</name>
</gene>
<dbReference type="PROSITE" id="PS50109">
    <property type="entry name" value="HIS_KIN"/>
    <property type="match status" value="1"/>
</dbReference>
<feature type="modified residue" description="4-aspartylphosphate" evidence="7">
    <location>
        <position position="1144"/>
    </location>
</feature>
<keyword evidence="8" id="KW-0472">Membrane</keyword>
<dbReference type="Gene3D" id="1.10.287.130">
    <property type="match status" value="1"/>
</dbReference>
<dbReference type="Gene3D" id="3.40.50.2300">
    <property type="match status" value="1"/>
</dbReference>
<feature type="domain" description="Response regulatory" evidence="12">
    <location>
        <begin position="1096"/>
        <end position="1211"/>
    </location>
</feature>